<protein>
    <recommendedName>
        <fullName evidence="4">Secreted protein</fullName>
    </recommendedName>
</protein>
<dbReference type="AlphaFoldDB" id="A0A9N8D5X1"/>
<feature type="chain" id="PRO_5040489822" description="Secreted protein" evidence="1">
    <location>
        <begin position="26"/>
        <end position="118"/>
    </location>
</feature>
<comment type="caution">
    <text evidence="2">The sequence shown here is derived from an EMBL/GenBank/DDBJ whole genome shotgun (WGS) entry which is preliminary data.</text>
</comment>
<keyword evidence="1" id="KW-0732">Signal</keyword>
<proteinExistence type="predicted"/>
<dbReference type="Proteomes" id="UP001153069">
    <property type="component" value="Unassembled WGS sequence"/>
</dbReference>
<name>A0A9N8D5X1_9STRA</name>
<evidence type="ECO:0008006" key="4">
    <source>
        <dbReference type="Google" id="ProtNLM"/>
    </source>
</evidence>
<reference evidence="2" key="1">
    <citation type="submission" date="2020-06" db="EMBL/GenBank/DDBJ databases">
        <authorList>
            <consortium name="Plant Systems Biology data submission"/>
        </authorList>
    </citation>
    <scope>NUCLEOTIDE SEQUENCE</scope>
    <source>
        <strain evidence="2">D6</strain>
    </source>
</reference>
<gene>
    <name evidence="2" type="ORF">SEMRO_8_G006691.1</name>
</gene>
<accession>A0A9N8D5X1</accession>
<keyword evidence="3" id="KW-1185">Reference proteome</keyword>
<organism evidence="2 3">
    <name type="scientific">Seminavis robusta</name>
    <dbReference type="NCBI Taxonomy" id="568900"/>
    <lineage>
        <taxon>Eukaryota</taxon>
        <taxon>Sar</taxon>
        <taxon>Stramenopiles</taxon>
        <taxon>Ochrophyta</taxon>
        <taxon>Bacillariophyta</taxon>
        <taxon>Bacillariophyceae</taxon>
        <taxon>Bacillariophycidae</taxon>
        <taxon>Naviculales</taxon>
        <taxon>Naviculaceae</taxon>
        <taxon>Seminavis</taxon>
    </lineage>
</organism>
<evidence type="ECO:0000256" key="1">
    <source>
        <dbReference type="SAM" id="SignalP"/>
    </source>
</evidence>
<evidence type="ECO:0000313" key="3">
    <source>
        <dbReference type="Proteomes" id="UP001153069"/>
    </source>
</evidence>
<sequence>MNLAFGWFCLLDLRNVALWLPRCRAAASQQLLEMDGMLAPQAKTLLQRLASATASKTQFSYSQMMFFMQTRISIALVKATHLCLRGSRKAKPFAPRNGPQFLAPDPTEPSPEFRLFFA</sequence>
<evidence type="ECO:0000313" key="2">
    <source>
        <dbReference type="EMBL" id="CAB9496704.1"/>
    </source>
</evidence>
<dbReference type="EMBL" id="CAICTM010000008">
    <property type="protein sequence ID" value="CAB9496704.1"/>
    <property type="molecule type" value="Genomic_DNA"/>
</dbReference>
<feature type="signal peptide" evidence="1">
    <location>
        <begin position="1"/>
        <end position="25"/>
    </location>
</feature>